<feature type="non-terminal residue" evidence="2">
    <location>
        <position position="1"/>
    </location>
</feature>
<evidence type="ECO:0000313" key="2">
    <source>
        <dbReference type="EMBL" id="NOT34412.1"/>
    </source>
</evidence>
<sequence>GSHHVDLLRTLLGEPRSVLGSVRIEQPLRGPTADDPRSLRATADDAFTILLEWEGGAHAVLDISASSPYRWERFEVHGSDAALRWDESGYALWRIVAGHEPEAVEIPTHLQLEPRSGDPALVAPFGVLVDRLHRAIAHHEPMSPDFDDAVAVQRVLDAARASSAAGTRMHVDVP</sequence>
<organism evidence="2 3">
    <name type="scientific">Eiseniibacteriota bacterium</name>
    <dbReference type="NCBI Taxonomy" id="2212470"/>
    <lineage>
        <taxon>Bacteria</taxon>
        <taxon>Candidatus Eiseniibacteriota</taxon>
    </lineage>
</organism>
<comment type="caution">
    <text evidence="2">The sequence shown here is derived from an EMBL/GenBank/DDBJ whole genome shotgun (WGS) entry which is preliminary data.</text>
</comment>
<feature type="domain" description="Gfo/Idh/MocA-like oxidoreductase C-terminal" evidence="1">
    <location>
        <begin position="1"/>
        <end position="169"/>
    </location>
</feature>
<dbReference type="SUPFAM" id="SSF55347">
    <property type="entry name" value="Glyceraldehyde-3-phosphate dehydrogenase-like, C-terminal domain"/>
    <property type="match status" value="1"/>
</dbReference>
<reference evidence="2 3" key="1">
    <citation type="submission" date="2020-04" db="EMBL/GenBank/DDBJ databases">
        <title>Metagenomic profiling of ammonia- and methane-oxidizing microorganisms in a Dutch drinking water treatment plant.</title>
        <authorList>
            <person name="Poghosyan L."/>
            <person name="Leucker S."/>
        </authorList>
    </citation>
    <scope>NUCLEOTIDE SEQUENCE [LARGE SCALE GENOMIC DNA]</scope>
    <source>
        <strain evidence="2">S-RSF-IL-03</strain>
    </source>
</reference>
<gene>
    <name evidence="2" type="ORF">HOP12_09610</name>
</gene>
<dbReference type="InterPro" id="IPR051317">
    <property type="entry name" value="Gfo/Idh/MocA_oxidoreduct"/>
</dbReference>
<protein>
    <recommendedName>
        <fullName evidence="1">Gfo/Idh/MocA-like oxidoreductase C-terminal domain-containing protein</fullName>
    </recommendedName>
</protein>
<evidence type="ECO:0000313" key="3">
    <source>
        <dbReference type="Proteomes" id="UP000580839"/>
    </source>
</evidence>
<evidence type="ECO:0000259" key="1">
    <source>
        <dbReference type="Pfam" id="PF02894"/>
    </source>
</evidence>
<proteinExistence type="predicted"/>
<dbReference type="PANTHER" id="PTHR43708">
    <property type="entry name" value="CONSERVED EXPRESSED OXIDOREDUCTASE (EUROFUNG)"/>
    <property type="match status" value="1"/>
</dbReference>
<accession>A0A849SGC2</accession>
<dbReference type="EMBL" id="JABFRW010000120">
    <property type="protein sequence ID" value="NOT34412.1"/>
    <property type="molecule type" value="Genomic_DNA"/>
</dbReference>
<dbReference type="PANTHER" id="PTHR43708:SF8">
    <property type="entry name" value="OXIDOREDUCTASE"/>
    <property type="match status" value="1"/>
</dbReference>
<name>A0A849SGC2_UNCEI</name>
<dbReference type="Proteomes" id="UP000580839">
    <property type="component" value="Unassembled WGS sequence"/>
</dbReference>
<dbReference type="AlphaFoldDB" id="A0A849SGC2"/>
<dbReference type="Gene3D" id="3.30.360.10">
    <property type="entry name" value="Dihydrodipicolinate Reductase, domain 2"/>
    <property type="match status" value="1"/>
</dbReference>
<dbReference type="InterPro" id="IPR004104">
    <property type="entry name" value="Gfo/Idh/MocA-like_OxRdtase_C"/>
</dbReference>
<dbReference type="Pfam" id="PF02894">
    <property type="entry name" value="GFO_IDH_MocA_C"/>
    <property type="match status" value="1"/>
</dbReference>